<feature type="chain" id="PRO_5009522593" description="DUF4832 domain-containing protein" evidence="3">
    <location>
        <begin position="22"/>
        <end position="483"/>
    </location>
</feature>
<dbReference type="EMBL" id="MFIX01000196">
    <property type="protein sequence ID" value="OGG02107.1"/>
    <property type="molecule type" value="Genomic_DNA"/>
</dbReference>
<dbReference type="InterPro" id="IPR013529">
    <property type="entry name" value="Glyco_hydro_42_N"/>
</dbReference>
<keyword evidence="1" id="KW-0378">Hydrolase</keyword>
<organism evidence="6 7">
    <name type="scientific">Candidatus Glassbacteria bacterium RIFCSPLOWO2_12_FULL_58_11</name>
    <dbReference type="NCBI Taxonomy" id="1817867"/>
    <lineage>
        <taxon>Bacteria</taxon>
        <taxon>Candidatus Glassiibacteriota</taxon>
    </lineage>
</organism>
<feature type="domain" description="Glycoside hydrolase family 42 N-terminal" evidence="4">
    <location>
        <begin position="95"/>
        <end position="196"/>
    </location>
</feature>
<evidence type="ECO:0000259" key="5">
    <source>
        <dbReference type="Pfam" id="PF16116"/>
    </source>
</evidence>
<dbReference type="Pfam" id="PF16116">
    <property type="entry name" value="DUF4832"/>
    <property type="match status" value="1"/>
</dbReference>
<reference evidence="6 7" key="1">
    <citation type="journal article" date="2016" name="Nat. Commun.">
        <title>Thousands of microbial genomes shed light on interconnected biogeochemical processes in an aquifer system.</title>
        <authorList>
            <person name="Anantharaman K."/>
            <person name="Brown C.T."/>
            <person name="Hug L.A."/>
            <person name="Sharon I."/>
            <person name="Castelle C.J."/>
            <person name="Probst A.J."/>
            <person name="Thomas B.C."/>
            <person name="Singh A."/>
            <person name="Wilkins M.J."/>
            <person name="Karaoz U."/>
            <person name="Brodie E.L."/>
            <person name="Williams K.H."/>
            <person name="Hubbard S.S."/>
            <person name="Banfield J.F."/>
        </authorList>
    </citation>
    <scope>NUCLEOTIDE SEQUENCE [LARGE SCALE GENOMIC DNA]</scope>
</reference>
<dbReference type="GO" id="GO:0004565">
    <property type="term" value="F:beta-galactosidase activity"/>
    <property type="evidence" value="ECO:0007669"/>
    <property type="project" value="InterPro"/>
</dbReference>
<evidence type="ECO:0008006" key="8">
    <source>
        <dbReference type="Google" id="ProtNLM"/>
    </source>
</evidence>
<dbReference type="InterPro" id="IPR032267">
    <property type="entry name" value="DUF4832"/>
</dbReference>
<dbReference type="Gene3D" id="3.20.20.80">
    <property type="entry name" value="Glycosidases"/>
    <property type="match status" value="1"/>
</dbReference>
<dbReference type="InterPro" id="IPR017853">
    <property type="entry name" value="GH"/>
</dbReference>
<name>A0A1F5YQ45_9BACT</name>
<keyword evidence="3" id="KW-0732">Signal</keyword>
<comment type="caution">
    <text evidence="6">The sequence shown here is derived from an EMBL/GenBank/DDBJ whole genome shotgun (WGS) entry which is preliminary data.</text>
</comment>
<dbReference type="Pfam" id="PF02449">
    <property type="entry name" value="Glyco_hydro_42"/>
    <property type="match status" value="1"/>
</dbReference>
<evidence type="ECO:0000313" key="6">
    <source>
        <dbReference type="EMBL" id="OGG02107.1"/>
    </source>
</evidence>
<evidence type="ECO:0000256" key="2">
    <source>
        <dbReference type="ARBA" id="ARBA00023295"/>
    </source>
</evidence>
<dbReference type="AlphaFoldDB" id="A0A1F5YQ45"/>
<dbReference type="STRING" id="1817867.A3F83_15215"/>
<dbReference type="Proteomes" id="UP000179129">
    <property type="component" value="Unassembled WGS sequence"/>
</dbReference>
<sequence>MKKFFGLVFALSLLLAPVIFAQDQFPDTTVVRPVEIDSVLNNPGIGFNTFQRFNGDTLNSGSGWTEGFPIEYQQFDGDLTNPDHPATTTAYFRVYWKFLEPENGKYNWDMLDHALKTAAERGQTLLLRIAPYGTGPERDVPAWLREMFGPEEPDSLKTNDRWRVDADNPMYIKYFTRMVHELGNRYDGHPDLELVDMSIVGFWGEGAGSSMLKQSTREALVDAYLEAFPHTDKVMLLTDEKTNKYGREKGNVGWRVDCLGDLGFWAKDQGGWTHMWDYYPEGIIDFGMAEAWKTAPVTLEICGTLKSWLGRQGYGLKEVRYIIDQSLKWHISTFNAKSSGVPPEWWPEINRWLKMMGYRYTLRRFSYPDAVRPHGKLGFRTWWENKGVAPVYHDYTVALRLRGEKRTEVFYTDANMRTWLPGDIVYDSAIFLPVDMPEGEYNIELAVLNPRTLKPAIKLAIAGQRPDGWYTMGKINVKETLPK</sequence>
<dbReference type="GO" id="GO:0009341">
    <property type="term" value="C:beta-galactosidase complex"/>
    <property type="evidence" value="ECO:0007669"/>
    <property type="project" value="InterPro"/>
</dbReference>
<keyword evidence="2" id="KW-0326">Glycosidase</keyword>
<gene>
    <name evidence="6" type="ORF">A3F83_15215</name>
</gene>
<evidence type="ECO:0000259" key="4">
    <source>
        <dbReference type="Pfam" id="PF02449"/>
    </source>
</evidence>
<dbReference type="GO" id="GO:0005975">
    <property type="term" value="P:carbohydrate metabolic process"/>
    <property type="evidence" value="ECO:0007669"/>
    <property type="project" value="InterPro"/>
</dbReference>
<evidence type="ECO:0000256" key="1">
    <source>
        <dbReference type="ARBA" id="ARBA00022801"/>
    </source>
</evidence>
<evidence type="ECO:0000256" key="3">
    <source>
        <dbReference type="SAM" id="SignalP"/>
    </source>
</evidence>
<feature type="domain" description="DUF4832" evidence="5">
    <location>
        <begin position="328"/>
        <end position="453"/>
    </location>
</feature>
<dbReference type="SUPFAM" id="SSF51445">
    <property type="entry name" value="(Trans)glycosidases"/>
    <property type="match status" value="1"/>
</dbReference>
<accession>A0A1F5YQ45</accession>
<evidence type="ECO:0000313" key="7">
    <source>
        <dbReference type="Proteomes" id="UP000179129"/>
    </source>
</evidence>
<protein>
    <recommendedName>
        <fullName evidence="8">DUF4832 domain-containing protein</fullName>
    </recommendedName>
</protein>
<feature type="signal peptide" evidence="3">
    <location>
        <begin position="1"/>
        <end position="21"/>
    </location>
</feature>
<proteinExistence type="predicted"/>